<keyword evidence="1" id="KW-1133">Transmembrane helix</keyword>
<organism evidence="2 3">
    <name type="scientific">Salinicoccus kekensis</name>
    <dbReference type="NCBI Taxonomy" id="714307"/>
    <lineage>
        <taxon>Bacteria</taxon>
        <taxon>Bacillati</taxon>
        <taxon>Bacillota</taxon>
        <taxon>Bacilli</taxon>
        <taxon>Bacillales</taxon>
        <taxon>Staphylococcaceae</taxon>
        <taxon>Salinicoccus</taxon>
    </lineage>
</organism>
<keyword evidence="3" id="KW-1185">Reference proteome</keyword>
<feature type="transmembrane region" description="Helical" evidence="1">
    <location>
        <begin position="6"/>
        <end position="26"/>
    </location>
</feature>
<name>A0A285URG7_9STAP</name>
<gene>
    <name evidence="2" type="ORF">SAMN05878391_2273</name>
</gene>
<keyword evidence="1" id="KW-0812">Transmembrane</keyword>
<dbReference type="Proteomes" id="UP000219412">
    <property type="component" value="Unassembled WGS sequence"/>
</dbReference>
<dbReference type="AlphaFoldDB" id="A0A285URG7"/>
<sequence>MNELLSNPFVIALISTLLVSGLFYILEYFITKYRNKSNVNKANDMVISKVITYMFSHKEFNDFILESVIEGVSKTLEVKKDKMHTIHQFRSIIILRLIDNVTFNNEEKQSIVDRISKIKGNEERNKVEEELMKEAEDGIDDFLRKRKPKNNSILQNRKVISLVMLVYLYMGIFIITLYSFREEFYIEIERIMDLGLVTIVGVSFSIILLLTILLSLILVSKLKRNN</sequence>
<evidence type="ECO:0000313" key="3">
    <source>
        <dbReference type="Proteomes" id="UP000219412"/>
    </source>
</evidence>
<dbReference type="EMBL" id="OBQF01000006">
    <property type="protein sequence ID" value="SOC44297.1"/>
    <property type="molecule type" value="Genomic_DNA"/>
</dbReference>
<accession>A0A285URG7</accession>
<reference evidence="3" key="1">
    <citation type="submission" date="2017-08" db="EMBL/GenBank/DDBJ databases">
        <authorList>
            <person name="Varghese N."/>
            <person name="Submissions S."/>
        </authorList>
    </citation>
    <scope>NUCLEOTIDE SEQUENCE [LARGE SCALE GENOMIC DNA]</scope>
    <source>
        <strain evidence="3">DSM 23173</strain>
    </source>
</reference>
<evidence type="ECO:0000313" key="2">
    <source>
        <dbReference type="EMBL" id="SOC44297.1"/>
    </source>
</evidence>
<evidence type="ECO:0000256" key="1">
    <source>
        <dbReference type="SAM" id="Phobius"/>
    </source>
</evidence>
<keyword evidence="1" id="KW-0472">Membrane</keyword>
<feature type="transmembrane region" description="Helical" evidence="1">
    <location>
        <begin position="195"/>
        <end position="219"/>
    </location>
</feature>
<dbReference type="RefSeq" id="WP_097042186.1">
    <property type="nucleotide sequence ID" value="NZ_OBQF01000006.1"/>
</dbReference>
<proteinExistence type="predicted"/>
<protein>
    <submittedName>
        <fullName evidence="2">Uncharacterized protein</fullName>
    </submittedName>
</protein>
<feature type="transmembrane region" description="Helical" evidence="1">
    <location>
        <begin position="159"/>
        <end position="180"/>
    </location>
</feature>